<feature type="region of interest" description="Disordered" evidence="1">
    <location>
        <begin position="487"/>
        <end position="523"/>
    </location>
</feature>
<evidence type="ECO:0000313" key="3">
    <source>
        <dbReference type="Proteomes" id="UP000095751"/>
    </source>
</evidence>
<dbReference type="KEGG" id="fcy:FRACYDRAFT_247609"/>
<feature type="compositionally biased region" description="Basic and acidic residues" evidence="1">
    <location>
        <begin position="1"/>
        <end position="19"/>
    </location>
</feature>
<evidence type="ECO:0000313" key="2">
    <source>
        <dbReference type="EMBL" id="OEU09999.1"/>
    </source>
</evidence>
<feature type="compositionally biased region" description="Polar residues" evidence="1">
    <location>
        <begin position="910"/>
        <end position="920"/>
    </location>
</feature>
<feature type="compositionally biased region" description="Basic and acidic residues" evidence="1">
    <location>
        <begin position="400"/>
        <end position="416"/>
    </location>
</feature>
<dbReference type="EMBL" id="KV784373">
    <property type="protein sequence ID" value="OEU09999.1"/>
    <property type="molecule type" value="Genomic_DNA"/>
</dbReference>
<name>A0A1E7EVX2_9STRA</name>
<feature type="compositionally biased region" description="Polar residues" evidence="1">
    <location>
        <begin position="257"/>
        <end position="274"/>
    </location>
</feature>
<feature type="compositionally biased region" description="Basic and acidic residues" evidence="1">
    <location>
        <begin position="376"/>
        <end position="391"/>
    </location>
</feature>
<organism evidence="2 3">
    <name type="scientific">Fragilariopsis cylindrus CCMP1102</name>
    <dbReference type="NCBI Taxonomy" id="635003"/>
    <lineage>
        <taxon>Eukaryota</taxon>
        <taxon>Sar</taxon>
        <taxon>Stramenopiles</taxon>
        <taxon>Ochrophyta</taxon>
        <taxon>Bacillariophyta</taxon>
        <taxon>Bacillariophyceae</taxon>
        <taxon>Bacillariophycidae</taxon>
        <taxon>Bacillariales</taxon>
        <taxon>Bacillariaceae</taxon>
        <taxon>Fragilariopsis</taxon>
    </lineage>
</organism>
<proteinExistence type="predicted"/>
<sequence length="1115" mass="124682">MPSEDPAKTIEAPAVDKRITKTATTPGSNRSTRRKPHKTPPTHPSKNHHSSSRRNDGSPRKASSGGISSKTSPNKCICGLGVTCNGMTQAFRMLQDPRSYCVELPRYRKDPPAFKYVFRNNLRQAYLRQLVRQNPTNNELLLELIASSDRKESSTDSYVPKRCYVALHHFHPTVVRAFYENPLTSAQKHRVPISITEHELNELEMECYKDDQILSVSGIPTGGYYFTPSYAHKKAHEDLKVLIKTWKLPRKTKQKRSSPGISKNVPNNIEITTPKNDEEKLAKPDSSFKEEKQKDAKNDSDEVINEVTNSPSDKDDTDKNKNDTMNEFEVGDGDGDDTFATSFAGEEFDKIWGKSSKREIESSVVSDTIIEEEDDQAIKEEENDEIGDRSVDAAVDADESAQHTSRDSLSSRRSVDRPWATPKYRRDRDNAPRRVSGAADYIDPNACELNSKLAATSEIIDDGEDIARIAADMTVFQIHREEKNDVVSPMSSIPGSPKRYYSAKTPYSPSRRPDDDAVSLSSAESGTSYEKYVKLDHQLPGTDPTLRIQVHNDLIAWESKRRSDLAQQLEYNRERWKAACNVMNDGIVEAQHAERLILGISKASRLFANSLRAVYDDKLLDDKGNTVKNSFLQNRLAKQRSGFEYSIESSAEDSKQGPGQSILLDSIVNAQLEVAKAFIENSEHTEQEILPELTELKEDIQKNSRELESIGDAVILELKRSEIEVKNIWDVFDAMVTGDLMEYSVHGSAHGGSSHGGSFHSSSLTGGSGSVHGFLTPGNDNEAPIVSSAQSPHVKSAFHQLGRVEDGWLIEMYYKSAVAYQRSVFGAADMELRNLFQEITTLEETRFRKLHQLMLAFAPRQRRLFNKLPEELKNVLENLVGLRIDEESLQKVLDESVQDRSREHLKGSTAHKSSIMNRSRVNAPVDSAENEIEDMEKTYGSPFASPMILLSKVVELKAAGLASLVNTVWKPALAVVTTEGNMLVFETPGNPNNTIEAFKSLYPAMNFDDQNTWLAGRKADIVKSLTPIVSLRLTKSTLAIVQMRHSQLEITEDTGAAAGSRFMNAVKSGVRQTKIILFGLIFVKRIISMKHCNNQRYAESTINDTLKAQEEPIPP</sequence>
<feature type="region of interest" description="Disordered" evidence="1">
    <location>
        <begin position="250"/>
        <end position="341"/>
    </location>
</feature>
<feature type="compositionally biased region" description="Basic and acidic residues" evidence="1">
    <location>
        <begin position="275"/>
        <end position="300"/>
    </location>
</feature>
<dbReference type="Proteomes" id="UP000095751">
    <property type="component" value="Unassembled WGS sequence"/>
</dbReference>
<feature type="region of interest" description="Disordered" evidence="1">
    <location>
        <begin position="900"/>
        <end position="924"/>
    </location>
</feature>
<keyword evidence="3" id="KW-1185">Reference proteome</keyword>
<feature type="region of interest" description="Disordered" evidence="1">
    <location>
        <begin position="354"/>
        <end position="437"/>
    </location>
</feature>
<feature type="region of interest" description="Disordered" evidence="1">
    <location>
        <begin position="1"/>
        <end position="70"/>
    </location>
</feature>
<dbReference type="AlphaFoldDB" id="A0A1E7EVX2"/>
<protein>
    <submittedName>
        <fullName evidence="2">Uncharacterized protein</fullName>
    </submittedName>
</protein>
<dbReference type="InParanoid" id="A0A1E7EVX2"/>
<gene>
    <name evidence="2" type="ORF">FRACYDRAFT_247609</name>
</gene>
<dbReference type="OrthoDB" id="41729at2759"/>
<evidence type="ECO:0000256" key="1">
    <source>
        <dbReference type="SAM" id="MobiDB-lite"/>
    </source>
</evidence>
<feature type="compositionally biased region" description="Basic residues" evidence="1">
    <location>
        <begin position="31"/>
        <end position="52"/>
    </location>
</feature>
<accession>A0A1E7EVX2</accession>
<feature type="compositionally biased region" description="Basic and acidic residues" evidence="1">
    <location>
        <begin position="312"/>
        <end position="324"/>
    </location>
</feature>
<reference evidence="2 3" key="1">
    <citation type="submission" date="2016-09" db="EMBL/GenBank/DDBJ databases">
        <title>Extensive genetic diversity and differential bi-allelic expression allows diatom success in the polar Southern Ocean.</title>
        <authorList>
            <consortium name="DOE Joint Genome Institute"/>
            <person name="Mock T."/>
            <person name="Otillar R.P."/>
            <person name="Strauss J."/>
            <person name="Dupont C."/>
            <person name="Frickenhaus S."/>
            <person name="Maumus F."/>
            <person name="Mcmullan M."/>
            <person name="Sanges R."/>
            <person name="Schmutz J."/>
            <person name="Toseland A."/>
            <person name="Valas R."/>
            <person name="Veluchamy A."/>
            <person name="Ward B.J."/>
            <person name="Allen A."/>
            <person name="Barry K."/>
            <person name="Falciatore A."/>
            <person name="Ferrante M."/>
            <person name="Fortunato A.E."/>
            <person name="Gloeckner G."/>
            <person name="Gruber A."/>
            <person name="Hipkin R."/>
            <person name="Janech M."/>
            <person name="Kroth P."/>
            <person name="Leese F."/>
            <person name="Lindquist E."/>
            <person name="Lyon B.R."/>
            <person name="Martin J."/>
            <person name="Mayer C."/>
            <person name="Parker M."/>
            <person name="Quesneville H."/>
            <person name="Raymond J."/>
            <person name="Uhlig C."/>
            <person name="Valentin K.U."/>
            <person name="Worden A.Z."/>
            <person name="Armbrust E.V."/>
            <person name="Bowler C."/>
            <person name="Green B."/>
            <person name="Moulton V."/>
            <person name="Van Oosterhout C."/>
            <person name="Grigoriev I."/>
        </authorList>
    </citation>
    <scope>NUCLEOTIDE SEQUENCE [LARGE SCALE GENOMIC DNA]</scope>
    <source>
        <strain evidence="2 3">CCMP1102</strain>
    </source>
</reference>